<evidence type="ECO:0000256" key="1">
    <source>
        <dbReference type="ARBA" id="ARBA00022729"/>
    </source>
</evidence>
<gene>
    <name evidence="4" type="ORF">PPENT_87.1.T0750243</name>
</gene>
<dbReference type="EMBL" id="CAJJDO010000075">
    <property type="protein sequence ID" value="CAD8181179.1"/>
    <property type="molecule type" value="Genomic_DNA"/>
</dbReference>
<dbReference type="Proteomes" id="UP000689195">
    <property type="component" value="Unassembled WGS sequence"/>
</dbReference>
<keyword evidence="3" id="KW-1015">Disulfide bond</keyword>
<dbReference type="AlphaFoldDB" id="A0A8S1VZF2"/>
<dbReference type="NCBIfam" id="TIGR02232">
    <property type="entry name" value="myxo_disulf_rpt"/>
    <property type="match status" value="1"/>
</dbReference>
<name>A0A8S1VZF2_9CILI</name>
<keyword evidence="1" id="KW-0732">Signal</keyword>
<keyword evidence="5" id="KW-1185">Reference proteome</keyword>
<evidence type="ECO:0000313" key="5">
    <source>
        <dbReference type="Proteomes" id="UP000689195"/>
    </source>
</evidence>
<evidence type="ECO:0000256" key="3">
    <source>
        <dbReference type="ARBA" id="ARBA00023157"/>
    </source>
</evidence>
<comment type="caution">
    <text evidence="4">The sequence shown here is derived from an EMBL/GenBank/DDBJ whole genome shotgun (WGS) entry which is preliminary data.</text>
</comment>
<protein>
    <submittedName>
        <fullName evidence="4">Uncharacterized protein</fullName>
    </submittedName>
</protein>
<proteinExistence type="predicted"/>
<organism evidence="4 5">
    <name type="scientific">Paramecium pentaurelia</name>
    <dbReference type="NCBI Taxonomy" id="43138"/>
    <lineage>
        <taxon>Eukaryota</taxon>
        <taxon>Sar</taxon>
        <taxon>Alveolata</taxon>
        <taxon>Ciliophora</taxon>
        <taxon>Intramacronucleata</taxon>
        <taxon>Oligohymenophorea</taxon>
        <taxon>Peniculida</taxon>
        <taxon>Parameciidae</taxon>
        <taxon>Paramecium</taxon>
    </lineage>
</organism>
<keyword evidence="2" id="KW-0677">Repeat</keyword>
<evidence type="ECO:0000313" key="4">
    <source>
        <dbReference type="EMBL" id="CAD8181179.1"/>
    </source>
</evidence>
<reference evidence="4" key="1">
    <citation type="submission" date="2021-01" db="EMBL/GenBank/DDBJ databases">
        <authorList>
            <consortium name="Genoscope - CEA"/>
            <person name="William W."/>
        </authorList>
    </citation>
    <scope>NUCLEOTIDE SEQUENCE</scope>
</reference>
<sequence length="256" mass="30717">MVNQLNYLIELLIVQVLSFHNRKSQILYIYVQTYVEITLQKKEECDDGNLVKGDGCNDQSKIQNNVARSFKLSQTISIVINDDFILKIIYIFHIQSNKMFNKWISLLISLKILLRQMSYKQFIPINFDDQYYLPKKFTNSQIIQSFIQTKDTPRLKQKCLVVYQKSHILMMSPLLKSKQHSNTYILHFIGIIFVDQCYWEKLNSFLICWITFKFYCFKQINTQLPQNLQTYFQHLGFAQFNFIQRFSIYQELLIKY</sequence>
<accession>A0A8S1VZF2</accession>
<evidence type="ECO:0000256" key="2">
    <source>
        <dbReference type="ARBA" id="ARBA00022737"/>
    </source>
</evidence>
<dbReference type="InterPro" id="IPR011936">
    <property type="entry name" value="Myxo_disulph_rpt"/>
</dbReference>